<dbReference type="PANTHER" id="PTHR19372">
    <property type="entry name" value="SULFITE REDUCTASE"/>
    <property type="match status" value="1"/>
</dbReference>
<evidence type="ECO:0000256" key="2">
    <source>
        <dbReference type="ARBA" id="ARBA00022505"/>
    </source>
</evidence>
<dbReference type="FunFam" id="3.90.420.10:FF:000007">
    <property type="entry name" value="Sulfite:cytochrome c oxidoreductase subunit A"/>
    <property type="match status" value="1"/>
</dbReference>
<dbReference type="InterPro" id="IPR000572">
    <property type="entry name" value="OxRdtase_Mopterin-bd_dom"/>
</dbReference>
<comment type="cofactor">
    <cofactor evidence="1">
        <name>Mo-molybdopterin</name>
        <dbReference type="ChEBI" id="CHEBI:71302"/>
    </cofactor>
</comment>
<dbReference type="GO" id="GO:0030151">
    <property type="term" value="F:molybdenum ion binding"/>
    <property type="evidence" value="ECO:0007669"/>
    <property type="project" value="InterPro"/>
</dbReference>
<dbReference type="Gene3D" id="3.90.420.10">
    <property type="entry name" value="Oxidoreductase, molybdopterin-binding domain"/>
    <property type="match status" value="1"/>
</dbReference>
<feature type="domain" description="Moybdenum cofactor oxidoreductase dimerisation" evidence="6">
    <location>
        <begin position="290"/>
        <end position="397"/>
    </location>
</feature>
<dbReference type="EMBL" id="OY288114">
    <property type="protein sequence ID" value="CAJ0849472.1"/>
    <property type="molecule type" value="Genomic_DNA"/>
</dbReference>
<dbReference type="SUPFAM" id="SSF56524">
    <property type="entry name" value="Oxidoreductase molybdopterin-binding domain"/>
    <property type="match status" value="1"/>
</dbReference>
<dbReference type="InterPro" id="IPR005066">
    <property type="entry name" value="MoCF_OxRdtse_dimer"/>
</dbReference>
<dbReference type="GO" id="GO:0006790">
    <property type="term" value="P:sulfur compound metabolic process"/>
    <property type="evidence" value="ECO:0007669"/>
    <property type="project" value="TreeGrafter"/>
</dbReference>
<evidence type="ECO:0000256" key="4">
    <source>
        <dbReference type="ARBA" id="ARBA00023002"/>
    </source>
</evidence>
<protein>
    <submittedName>
        <fullName evidence="7">Sulfite oxidase</fullName>
        <ecNumber evidence="7">1.8.3.1</ecNumber>
    </submittedName>
</protein>
<evidence type="ECO:0000313" key="7">
    <source>
        <dbReference type="EMBL" id="CAJ0849472.1"/>
    </source>
</evidence>
<organism evidence="7">
    <name type="scientific">freshwater sediment metagenome</name>
    <dbReference type="NCBI Taxonomy" id="556182"/>
    <lineage>
        <taxon>unclassified sequences</taxon>
        <taxon>metagenomes</taxon>
        <taxon>ecological metagenomes</taxon>
    </lineage>
</organism>
<name>A0AA48LXZ6_9ZZZZ</name>
<sequence length="406" mass="44179">MLDRRQLLKSASGVIGGVGSSLLFGPKGHAFPGEITSLSFANGDRPLMKYPGKRPMIVQTSRPPQLETPFSVFNEGVLTPNDAFFVRYHLADIPLQIDLDTFRVAINGKVDKPLSLSVDDLKKDFEAVEIVAVNQCSGNSRGFLEPRVAGGQLANGAMGNARWMGVPLKSVLDKAGVQPGALQVSFNGLDRPVLPNTPDFVKALDIDHARDGEVMIAYAMNGEELPWLNGFPLRLVVPGFYGTYWVKHLNEITVLDKTLDSFWMKTAYRIPANECACTEPGKAPSATVPINRFSVRSFLTNVLDGAKVMAETDVPLRGIAFDGGYGIAEVAISSDGGQSWRAATLGDNLGKYSFREWRAVVRLPKGDNALMVRATNRIGQSQPMEPLWGPSGYMRNVVETTHVLAT</sequence>
<dbReference type="InterPro" id="IPR014756">
    <property type="entry name" value="Ig_E-set"/>
</dbReference>
<accession>A0AA48LXZ6</accession>
<dbReference type="InterPro" id="IPR006311">
    <property type="entry name" value="TAT_signal"/>
</dbReference>
<reference evidence="7" key="1">
    <citation type="submission" date="2023-07" db="EMBL/GenBank/DDBJ databases">
        <authorList>
            <person name="Pelsma A.J. K."/>
        </authorList>
    </citation>
    <scope>NUCLEOTIDE SEQUENCE</scope>
</reference>
<evidence type="ECO:0000259" key="5">
    <source>
        <dbReference type="Pfam" id="PF00174"/>
    </source>
</evidence>
<keyword evidence="4 7" id="KW-0560">Oxidoreductase</keyword>
<dbReference type="Gene3D" id="2.60.40.650">
    <property type="match status" value="1"/>
</dbReference>
<dbReference type="GO" id="GO:0043546">
    <property type="term" value="F:molybdopterin cofactor binding"/>
    <property type="evidence" value="ECO:0007669"/>
    <property type="project" value="TreeGrafter"/>
</dbReference>
<dbReference type="AlphaFoldDB" id="A0AA48LXZ6"/>
<dbReference type="PROSITE" id="PS51318">
    <property type="entry name" value="TAT"/>
    <property type="match status" value="1"/>
</dbReference>
<evidence type="ECO:0000259" key="6">
    <source>
        <dbReference type="Pfam" id="PF03404"/>
    </source>
</evidence>
<keyword evidence="3" id="KW-0479">Metal-binding</keyword>
<dbReference type="InterPro" id="IPR008335">
    <property type="entry name" value="Mopterin_OxRdtase_euk"/>
</dbReference>
<dbReference type="Pfam" id="PF03404">
    <property type="entry name" value="Mo-co_dimer"/>
    <property type="match status" value="1"/>
</dbReference>
<dbReference type="EC" id="1.8.3.1" evidence="7"/>
<keyword evidence="2" id="KW-0500">Molybdenum</keyword>
<dbReference type="Pfam" id="PF00174">
    <property type="entry name" value="Oxidored_molyb"/>
    <property type="match status" value="1"/>
</dbReference>
<evidence type="ECO:0000256" key="1">
    <source>
        <dbReference type="ARBA" id="ARBA00001924"/>
    </source>
</evidence>
<dbReference type="SUPFAM" id="SSF81296">
    <property type="entry name" value="E set domains"/>
    <property type="match status" value="1"/>
</dbReference>
<dbReference type="GO" id="GO:0008482">
    <property type="term" value="F:sulfite oxidase activity"/>
    <property type="evidence" value="ECO:0007669"/>
    <property type="project" value="UniProtKB-EC"/>
</dbReference>
<dbReference type="PANTHER" id="PTHR19372:SF7">
    <property type="entry name" value="SULFITE OXIDASE, MITOCHONDRIAL"/>
    <property type="match status" value="1"/>
</dbReference>
<dbReference type="GO" id="GO:0020037">
    <property type="term" value="F:heme binding"/>
    <property type="evidence" value="ECO:0007669"/>
    <property type="project" value="TreeGrafter"/>
</dbReference>
<dbReference type="PRINTS" id="PR00407">
    <property type="entry name" value="EUMOPTERIN"/>
</dbReference>
<proteinExistence type="predicted"/>
<evidence type="ECO:0000256" key="3">
    <source>
        <dbReference type="ARBA" id="ARBA00022723"/>
    </source>
</evidence>
<dbReference type="InterPro" id="IPR036374">
    <property type="entry name" value="OxRdtase_Mopterin-bd_sf"/>
</dbReference>
<gene>
    <name evidence="7" type="primary">SUOX</name>
    <name evidence="7" type="ORF">AMST5_00130</name>
</gene>
<feature type="domain" description="Oxidoreductase molybdopterin-binding" evidence="5">
    <location>
        <begin position="92"/>
        <end position="263"/>
    </location>
</feature>